<organism evidence="2 3">
    <name type="scientific">Hymenobacter lapidarius</name>
    <dbReference type="NCBI Taxonomy" id="1908237"/>
    <lineage>
        <taxon>Bacteria</taxon>
        <taxon>Pseudomonadati</taxon>
        <taxon>Bacteroidota</taxon>
        <taxon>Cytophagia</taxon>
        <taxon>Cytophagales</taxon>
        <taxon>Hymenobacteraceae</taxon>
        <taxon>Hymenobacter</taxon>
    </lineage>
</organism>
<name>A0A1G1T0M4_9BACT</name>
<keyword evidence="1" id="KW-0472">Membrane</keyword>
<dbReference type="Proteomes" id="UP000176294">
    <property type="component" value="Unassembled WGS sequence"/>
</dbReference>
<evidence type="ECO:0000256" key="1">
    <source>
        <dbReference type="SAM" id="Phobius"/>
    </source>
</evidence>
<keyword evidence="3" id="KW-1185">Reference proteome</keyword>
<keyword evidence="1" id="KW-0812">Transmembrane</keyword>
<accession>A0A1G1T0M4</accession>
<comment type="caution">
    <text evidence="2">The sequence shown here is derived from an EMBL/GenBank/DDBJ whole genome shotgun (WGS) entry which is preliminary data.</text>
</comment>
<dbReference type="RefSeq" id="WP_070728947.1">
    <property type="nucleotide sequence ID" value="NZ_MDZB01000120.1"/>
</dbReference>
<evidence type="ECO:0000313" key="2">
    <source>
        <dbReference type="EMBL" id="OGX84397.1"/>
    </source>
</evidence>
<sequence>MKYIASAIFILFFGFLLLTRSGKSKAEFNRISGPVTYFQKHLPGNIDRHDADSAMRYLRISGFPKTFSFFVGKEWGDFKPDFEQLDKIKLGDTLTVYFADELDFQAHKADEINTDAQFVDHGSTPYFIRGSKDRLGAYFFLGVGSILLITLIILLKRGIIH</sequence>
<proteinExistence type="predicted"/>
<protein>
    <submittedName>
        <fullName evidence="2">Uncharacterized protein</fullName>
    </submittedName>
</protein>
<dbReference type="OrthoDB" id="880914at2"/>
<evidence type="ECO:0000313" key="3">
    <source>
        <dbReference type="Proteomes" id="UP000176294"/>
    </source>
</evidence>
<dbReference type="AlphaFoldDB" id="A0A1G1T0M4"/>
<reference evidence="2 3" key="1">
    <citation type="submission" date="2016-08" db="EMBL/GenBank/DDBJ databases">
        <title>Hymenobacter coccineus sp. nov., Hymenobacter lapidarius sp. nov. and Hymenobacter glacialis sp. nov., isolated from Antarctic soil.</title>
        <authorList>
            <person name="Sedlacek I."/>
            <person name="Kralova S."/>
            <person name="Kyrova K."/>
            <person name="Maslanova I."/>
            <person name="Stankova E."/>
            <person name="Vrbovska V."/>
            <person name="Nemec M."/>
            <person name="Bartak M."/>
            <person name="Svec P."/>
            <person name="Busse H.-J."/>
            <person name="Pantucek R."/>
        </authorList>
    </citation>
    <scope>NUCLEOTIDE SEQUENCE [LARGE SCALE GENOMIC DNA]</scope>
    <source>
        <strain evidence="2 3">CCM 8643</strain>
    </source>
</reference>
<feature type="transmembrane region" description="Helical" evidence="1">
    <location>
        <begin position="135"/>
        <end position="155"/>
    </location>
</feature>
<keyword evidence="1" id="KW-1133">Transmembrane helix</keyword>
<dbReference type="EMBL" id="MDZB01000120">
    <property type="protein sequence ID" value="OGX84397.1"/>
    <property type="molecule type" value="Genomic_DNA"/>
</dbReference>
<dbReference type="STRING" id="1908237.BEN47_03285"/>
<gene>
    <name evidence="2" type="ORF">BEN47_03285</name>
</gene>